<protein>
    <submittedName>
        <fullName evidence="1">Uncharacterized protein</fullName>
    </submittedName>
</protein>
<accession>A0A0M9WQB2</accession>
<evidence type="ECO:0000313" key="2">
    <source>
        <dbReference type="Proteomes" id="UP000037712"/>
    </source>
</evidence>
<dbReference type="AlphaFoldDB" id="A0A0M9WQB2"/>
<dbReference type="GeneID" id="29939778"/>
<dbReference type="PATRIC" id="fig|1441923.3.peg.740"/>
<dbReference type="RefSeq" id="WP_024100357.1">
    <property type="nucleotide sequence ID" value="NZ_AZYO01000004.1"/>
</dbReference>
<reference evidence="2" key="2">
    <citation type="submission" date="2015-01" db="EMBL/GenBank/DDBJ databases">
        <title>Draft genome sequence of potential hydrocarbon metabolising strain of Rhodococcus rhodochrous.</title>
        <authorList>
            <person name="Aggarwal R.K."/>
            <person name="Dawar C."/>
        </authorList>
    </citation>
    <scope>NUCLEOTIDE SEQUENCE [LARGE SCALE GENOMIC DNA]</scope>
    <source>
        <strain evidence="2">KG-21</strain>
    </source>
</reference>
<evidence type="ECO:0000313" key="1">
    <source>
        <dbReference type="EMBL" id="KOS57547.1"/>
    </source>
</evidence>
<reference evidence="1 2" key="1">
    <citation type="journal article" date="2015" name="Genome Announc.">
        <title>Draft Genome Sequence of Rhodococcus rhodochrous Strain KG-21, a Soil Isolate from Oil Fields of Krishna-Godavari Basin, India.</title>
        <authorList>
            <person name="Dawar C."/>
            <person name="Aggarwal R.K."/>
        </authorList>
    </citation>
    <scope>NUCLEOTIDE SEQUENCE [LARGE SCALE GENOMIC DNA]</scope>
    <source>
        <strain evidence="1 2">KG-21</strain>
    </source>
</reference>
<proteinExistence type="predicted"/>
<sequence length="100" mass="10844">MQLIITADENGAGITLTEPEDLRRLAASTQLVPSALDQALRARGIGSCDGEHIWLNIGELRAIGPAEDEWRRGYDAMIAYADGHGWVADGCVRVHLSDDD</sequence>
<name>A0A0M9WQB2_RHORH</name>
<organism evidence="1 2">
    <name type="scientific">Rhodococcus rhodochrous KG-21</name>
    <dbReference type="NCBI Taxonomy" id="1441923"/>
    <lineage>
        <taxon>Bacteria</taxon>
        <taxon>Bacillati</taxon>
        <taxon>Actinomycetota</taxon>
        <taxon>Actinomycetes</taxon>
        <taxon>Mycobacteriales</taxon>
        <taxon>Nocardiaceae</taxon>
        <taxon>Rhodococcus</taxon>
    </lineage>
</organism>
<dbReference type="EMBL" id="AZYO01000004">
    <property type="protein sequence ID" value="KOS57547.1"/>
    <property type="molecule type" value="Genomic_DNA"/>
</dbReference>
<gene>
    <name evidence="1" type="ORF">Z051_03420</name>
</gene>
<dbReference type="Proteomes" id="UP000037712">
    <property type="component" value="Unassembled WGS sequence"/>
</dbReference>
<comment type="caution">
    <text evidence="1">The sequence shown here is derived from an EMBL/GenBank/DDBJ whole genome shotgun (WGS) entry which is preliminary data.</text>
</comment>